<evidence type="ECO:0000256" key="2">
    <source>
        <dbReference type="ARBA" id="ARBA00022692"/>
    </source>
</evidence>
<evidence type="ECO:0000256" key="4">
    <source>
        <dbReference type="ARBA" id="ARBA00023136"/>
    </source>
</evidence>
<feature type="transmembrane region" description="Helical" evidence="5">
    <location>
        <begin position="110"/>
        <end position="132"/>
    </location>
</feature>
<dbReference type="AlphaFoldDB" id="A0A4Y9XX04"/>
<keyword evidence="4 5" id="KW-0472">Membrane</keyword>
<keyword evidence="3 5" id="KW-1133">Transmembrane helix</keyword>
<protein>
    <recommendedName>
        <fullName evidence="5">Protein-S-isoprenylcysteine O-methyltransferase</fullName>
        <ecNumber evidence="5">2.1.1.100</ecNumber>
    </recommendedName>
</protein>
<keyword evidence="5" id="KW-0489">Methyltransferase</keyword>
<keyword evidence="5" id="KW-0808">Transferase</keyword>
<dbReference type="EC" id="2.1.1.100" evidence="5"/>
<dbReference type="PANTHER" id="PTHR12714">
    <property type="entry name" value="PROTEIN-S ISOPRENYLCYSTEINE O-METHYLTRANSFERASE"/>
    <property type="match status" value="1"/>
</dbReference>
<comment type="caution">
    <text evidence="6">The sequence shown here is derived from an EMBL/GenBank/DDBJ whole genome shotgun (WGS) entry which is preliminary data.</text>
</comment>
<dbReference type="OrthoDB" id="422086at2759"/>
<dbReference type="PANTHER" id="PTHR12714:SF9">
    <property type="entry name" value="PROTEIN-S-ISOPRENYLCYSTEINE O-METHYLTRANSFERASE"/>
    <property type="match status" value="1"/>
</dbReference>
<keyword evidence="2 5" id="KW-0812">Transmembrane</keyword>
<evidence type="ECO:0000313" key="7">
    <source>
        <dbReference type="Proteomes" id="UP000298327"/>
    </source>
</evidence>
<dbReference type="Gene3D" id="1.20.120.1630">
    <property type="match status" value="1"/>
</dbReference>
<evidence type="ECO:0000313" key="6">
    <source>
        <dbReference type="EMBL" id="TFY54676.1"/>
    </source>
</evidence>
<name>A0A4Y9XX04_9AGAM</name>
<keyword evidence="5" id="KW-0256">Endoplasmic reticulum</keyword>
<evidence type="ECO:0000256" key="5">
    <source>
        <dbReference type="RuleBase" id="RU362022"/>
    </source>
</evidence>
<dbReference type="Proteomes" id="UP000298327">
    <property type="component" value="Unassembled WGS sequence"/>
</dbReference>
<dbReference type="STRING" id="205917.A0A4Y9XX04"/>
<dbReference type="GO" id="GO:0004671">
    <property type="term" value="F:protein C-terminal S-isoprenylcysteine carboxyl O-methyltransferase activity"/>
    <property type="evidence" value="ECO:0007669"/>
    <property type="project" value="UniProtKB-EC"/>
</dbReference>
<dbReference type="Pfam" id="PF04140">
    <property type="entry name" value="ICMT"/>
    <property type="match status" value="1"/>
</dbReference>
<keyword evidence="7" id="KW-1185">Reference proteome</keyword>
<reference evidence="6 7" key="1">
    <citation type="submission" date="2019-02" db="EMBL/GenBank/DDBJ databases">
        <title>Genome sequencing of the rare red list fungi Dentipellis fragilis.</title>
        <authorList>
            <person name="Buettner E."/>
            <person name="Kellner H."/>
        </authorList>
    </citation>
    <scope>NUCLEOTIDE SEQUENCE [LARGE SCALE GENOMIC DNA]</scope>
    <source>
        <strain evidence="6 7">DSM 105465</strain>
    </source>
</reference>
<accession>A0A4Y9XX04</accession>
<evidence type="ECO:0000256" key="1">
    <source>
        <dbReference type="ARBA" id="ARBA00004141"/>
    </source>
</evidence>
<proteinExistence type="inferred from homology"/>
<organism evidence="6 7">
    <name type="scientific">Dentipellis fragilis</name>
    <dbReference type="NCBI Taxonomy" id="205917"/>
    <lineage>
        <taxon>Eukaryota</taxon>
        <taxon>Fungi</taxon>
        <taxon>Dikarya</taxon>
        <taxon>Basidiomycota</taxon>
        <taxon>Agaricomycotina</taxon>
        <taxon>Agaricomycetes</taxon>
        <taxon>Russulales</taxon>
        <taxon>Hericiaceae</taxon>
        <taxon>Dentipellis</taxon>
    </lineage>
</organism>
<dbReference type="GO" id="GO:0032259">
    <property type="term" value="P:methylation"/>
    <property type="evidence" value="ECO:0007669"/>
    <property type="project" value="UniProtKB-KW"/>
</dbReference>
<feature type="transmembrane region" description="Helical" evidence="5">
    <location>
        <begin position="169"/>
        <end position="186"/>
    </location>
</feature>
<dbReference type="EMBL" id="SEOQ01001000">
    <property type="protein sequence ID" value="TFY54676.1"/>
    <property type="molecule type" value="Genomic_DNA"/>
</dbReference>
<gene>
    <name evidence="6" type="ORF">EVG20_g9611</name>
</gene>
<dbReference type="InterPro" id="IPR007269">
    <property type="entry name" value="ICMT_MeTrfase"/>
</dbReference>
<sequence length="248" mass="27688">MLPVQNFSPLLKIPILFTCAYLYDRATTPPRTEKIEEQERALGSKHISLLERQIVIDAVCTTGKSVIWGCGLAEISVILAHQFPTHPLLLPVVRLLAAPRPLNVPNVGSLTSLFLVGSALVISGALIRLWCFRTMGRLFTFRLTLRDQHQLVTSGPYAVVRHPSYAGSIIKAGGMLLVLFSPGSWWYEIGRYSPVGKAAAAAFVAVCTIGMQYYTRGKTEDQFLRREFGKEWDAWAERVPYRYFPGVC</sequence>
<comment type="similarity">
    <text evidence="5">Belongs to the class VI-like SAM-binding methyltransferase superfamily. Isoprenylcysteine carboxyl methyltransferase family.</text>
</comment>
<comment type="catalytic activity">
    <reaction evidence="5">
        <text>[protein]-C-terminal S-[(2E,6E)-farnesyl]-L-cysteine + S-adenosyl-L-methionine = [protein]-C-terminal S-[(2E,6E)-farnesyl]-L-cysteine methyl ester + S-adenosyl-L-homocysteine</text>
        <dbReference type="Rhea" id="RHEA:21672"/>
        <dbReference type="Rhea" id="RHEA-COMP:12125"/>
        <dbReference type="Rhea" id="RHEA-COMP:12126"/>
        <dbReference type="ChEBI" id="CHEBI:57856"/>
        <dbReference type="ChEBI" id="CHEBI:59789"/>
        <dbReference type="ChEBI" id="CHEBI:90510"/>
        <dbReference type="ChEBI" id="CHEBI:90511"/>
        <dbReference type="EC" id="2.1.1.100"/>
    </reaction>
</comment>
<feature type="transmembrane region" description="Helical" evidence="5">
    <location>
        <begin position="198"/>
        <end position="215"/>
    </location>
</feature>
<keyword evidence="5" id="KW-0949">S-adenosyl-L-methionine</keyword>
<dbReference type="GO" id="GO:0005789">
    <property type="term" value="C:endoplasmic reticulum membrane"/>
    <property type="evidence" value="ECO:0007669"/>
    <property type="project" value="UniProtKB-SubCell"/>
</dbReference>
<comment type="caution">
    <text evidence="5">Lacks conserved residue(s) required for the propagation of feature annotation.</text>
</comment>
<evidence type="ECO:0000256" key="3">
    <source>
        <dbReference type="ARBA" id="ARBA00022989"/>
    </source>
</evidence>
<comment type="subcellular location">
    <subcellularLocation>
        <location evidence="5">Endoplasmic reticulum membrane</location>
        <topology evidence="5">Multi-pass membrane protein</topology>
    </subcellularLocation>
    <subcellularLocation>
        <location evidence="1">Membrane</location>
        <topology evidence="1">Multi-pass membrane protein</topology>
    </subcellularLocation>
</comment>